<dbReference type="PROSITE" id="PS51257">
    <property type="entry name" value="PROKAR_LIPOPROTEIN"/>
    <property type="match status" value="1"/>
</dbReference>
<gene>
    <name evidence="3" type="ORF">NIG5292_01445</name>
</gene>
<dbReference type="AlphaFoldDB" id="A0A0U1NL34"/>
<dbReference type="OrthoDB" id="9811036at2"/>
<feature type="domain" description="Thiol:disulfide interchange protein DsbD N-terminal" evidence="2">
    <location>
        <begin position="43"/>
        <end position="146"/>
    </location>
</feature>
<protein>
    <recommendedName>
        <fullName evidence="2">Thiol:disulfide interchange protein DsbD N-terminal domain-containing protein</fullName>
    </recommendedName>
</protein>
<dbReference type="EMBL" id="CVQV01000006">
    <property type="protein sequence ID" value="CRK75398.1"/>
    <property type="molecule type" value="Genomic_DNA"/>
</dbReference>
<accession>A0A0U1NL34</accession>
<name>A0A0U1NL34_9RHOB</name>
<evidence type="ECO:0000313" key="3">
    <source>
        <dbReference type="EMBL" id="CRK75398.1"/>
    </source>
</evidence>
<evidence type="ECO:0000256" key="1">
    <source>
        <dbReference type="SAM" id="SignalP"/>
    </source>
</evidence>
<evidence type="ECO:0000259" key="2">
    <source>
        <dbReference type="Pfam" id="PF11412"/>
    </source>
</evidence>
<dbReference type="STRING" id="282199.GCA_001049735_01444"/>
<dbReference type="InterPro" id="IPR028250">
    <property type="entry name" value="DsbDN"/>
</dbReference>
<evidence type="ECO:0000313" key="4">
    <source>
        <dbReference type="Proteomes" id="UP000048949"/>
    </source>
</evidence>
<keyword evidence="1" id="KW-0732">Signal</keyword>
<reference evidence="3 4" key="1">
    <citation type="submission" date="2015-04" db="EMBL/GenBank/DDBJ databases">
        <authorList>
            <person name="Syromyatnikov M.Y."/>
            <person name="Popov V.N."/>
        </authorList>
    </citation>
    <scope>NUCLEOTIDE SEQUENCE [LARGE SCALE GENOMIC DNA]</scope>
    <source>
        <strain evidence="3 4">CECT 5292</strain>
    </source>
</reference>
<proteinExistence type="predicted"/>
<organism evidence="3 4">
    <name type="scientific">Nereida ignava</name>
    <dbReference type="NCBI Taxonomy" id="282199"/>
    <lineage>
        <taxon>Bacteria</taxon>
        <taxon>Pseudomonadati</taxon>
        <taxon>Pseudomonadota</taxon>
        <taxon>Alphaproteobacteria</taxon>
        <taxon>Rhodobacterales</taxon>
        <taxon>Roseobacteraceae</taxon>
        <taxon>Nereida</taxon>
    </lineage>
</organism>
<sequence>MTKALTKYAATFVATLFGCTAAIASDAASDAASIDVLGGWREADGTHMAALRITLADGWHTYWRSPGDAGVPPAFHWGGTRNVDAVKFHWPVPDVHVQNGMRTLGYTDQVVIPITVSPKNDGSMRIKGKAEIGVCKDICIPTTLRFDGRLPEVGALDGQIAAALLEQPLSAREAGAKRPVCTITPADDGVVLTASVTLPKQGLGEISVLEVANPNVWVSEAETIRTGSTISATATLLEANGKPFSIDRSGVIMTVLAGGQAVEIKGCTGG</sequence>
<dbReference type="Proteomes" id="UP000048949">
    <property type="component" value="Unassembled WGS sequence"/>
</dbReference>
<dbReference type="RefSeq" id="WP_053084847.1">
    <property type="nucleotide sequence ID" value="NZ_CVPC01000006.1"/>
</dbReference>
<feature type="signal peptide" evidence="1">
    <location>
        <begin position="1"/>
        <end position="24"/>
    </location>
</feature>
<feature type="chain" id="PRO_5006712121" description="Thiol:disulfide interchange protein DsbD N-terminal domain-containing protein" evidence="1">
    <location>
        <begin position="25"/>
        <end position="270"/>
    </location>
</feature>
<dbReference type="Pfam" id="PF11412">
    <property type="entry name" value="DsbD_N"/>
    <property type="match status" value="1"/>
</dbReference>
<keyword evidence="4" id="KW-1185">Reference proteome</keyword>